<dbReference type="Pfam" id="PF12937">
    <property type="entry name" value="F-box-like"/>
    <property type="match status" value="1"/>
</dbReference>
<feature type="domain" description="F-box" evidence="1">
    <location>
        <begin position="1"/>
        <end position="50"/>
    </location>
</feature>
<accession>A0AAV5X2B5</accession>
<dbReference type="SUPFAM" id="SSF81383">
    <property type="entry name" value="F-box domain"/>
    <property type="match status" value="1"/>
</dbReference>
<evidence type="ECO:0000313" key="3">
    <source>
        <dbReference type="Proteomes" id="UP001432322"/>
    </source>
</evidence>
<dbReference type="InterPro" id="IPR001810">
    <property type="entry name" value="F-box_dom"/>
</dbReference>
<evidence type="ECO:0000313" key="2">
    <source>
        <dbReference type="EMBL" id="GMT37289.1"/>
    </source>
</evidence>
<dbReference type="EMBL" id="BTSY01000096">
    <property type="protein sequence ID" value="GMT37289.1"/>
    <property type="molecule type" value="Genomic_DNA"/>
</dbReference>
<dbReference type="SMART" id="SM00256">
    <property type="entry name" value="FBOX"/>
    <property type="match status" value="1"/>
</dbReference>
<comment type="caution">
    <text evidence="2">The sequence shown here is derived from an EMBL/GenBank/DDBJ whole genome shotgun (WGS) entry which is preliminary data.</text>
</comment>
<dbReference type="CDD" id="cd09917">
    <property type="entry name" value="F-box_SF"/>
    <property type="match status" value="1"/>
</dbReference>
<sequence length="341" mass="39378">MDRSSLPNEMLVRIFSFTTPQDLTNLQLTSKQFNSIVESHPMPTMKFTQLVIEGRPYGHIFLLQSTDEKSSKWGICDGECGDHRHRLGVTRENSHKIFEGGEVREITTPSTQFLSDLESLMKHSDVRDVSIHNVVVNDSMLDYIEFLLHKKIIDTISFRNVDFQFENTDRLRRFFIELGKKCMRFHRIHNIQNLSEVFNEVFYQLAAFNGCGEISISAERTNDETVSSLILLPSNSINILSSFSDLRLPAVSIDPFDLRELAEIILDTQETGKSYRFHFDIRDIDLIPFQWSDRYPNTQTSITIRLGLDRTVIKLWRGRIQAELHTGSGEVQVLFKTRAAQ</sequence>
<evidence type="ECO:0000259" key="1">
    <source>
        <dbReference type="PROSITE" id="PS50181"/>
    </source>
</evidence>
<dbReference type="AlphaFoldDB" id="A0AAV5X2B5"/>
<dbReference type="Gene3D" id="1.20.1280.50">
    <property type="match status" value="1"/>
</dbReference>
<name>A0AAV5X2B5_9BILA</name>
<gene>
    <name evidence="2" type="ORF">PFISCL1PPCAC_28586</name>
</gene>
<dbReference type="PROSITE" id="PS50181">
    <property type="entry name" value="FBOX"/>
    <property type="match status" value="1"/>
</dbReference>
<protein>
    <recommendedName>
        <fullName evidence="1">F-box domain-containing protein</fullName>
    </recommendedName>
</protein>
<organism evidence="2 3">
    <name type="scientific">Pristionchus fissidentatus</name>
    <dbReference type="NCBI Taxonomy" id="1538716"/>
    <lineage>
        <taxon>Eukaryota</taxon>
        <taxon>Metazoa</taxon>
        <taxon>Ecdysozoa</taxon>
        <taxon>Nematoda</taxon>
        <taxon>Chromadorea</taxon>
        <taxon>Rhabditida</taxon>
        <taxon>Rhabditina</taxon>
        <taxon>Diplogasteromorpha</taxon>
        <taxon>Diplogasteroidea</taxon>
        <taxon>Neodiplogasteridae</taxon>
        <taxon>Pristionchus</taxon>
    </lineage>
</organism>
<feature type="non-terminal residue" evidence="2">
    <location>
        <position position="341"/>
    </location>
</feature>
<proteinExistence type="predicted"/>
<keyword evidence="3" id="KW-1185">Reference proteome</keyword>
<reference evidence="2" key="1">
    <citation type="submission" date="2023-10" db="EMBL/GenBank/DDBJ databases">
        <title>Genome assembly of Pristionchus species.</title>
        <authorList>
            <person name="Yoshida K."/>
            <person name="Sommer R.J."/>
        </authorList>
    </citation>
    <scope>NUCLEOTIDE SEQUENCE</scope>
    <source>
        <strain evidence="2">RS5133</strain>
    </source>
</reference>
<dbReference type="InterPro" id="IPR036047">
    <property type="entry name" value="F-box-like_dom_sf"/>
</dbReference>
<dbReference type="Proteomes" id="UP001432322">
    <property type="component" value="Unassembled WGS sequence"/>
</dbReference>